<accession>A0A9W6U6J0</accession>
<evidence type="ECO:0000313" key="1">
    <source>
        <dbReference type="EMBL" id="GMF26074.1"/>
    </source>
</evidence>
<gene>
    <name evidence="1" type="ORF">Pfra01_000482400</name>
</gene>
<reference evidence="1" key="1">
    <citation type="submission" date="2023-04" db="EMBL/GenBank/DDBJ databases">
        <title>Phytophthora fragariaefolia NBRC 109709.</title>
        <authorList>
            <person name="Ichikawa N."/>
            <person name="Sato H."/>
            <person name="Tonouchi N."/>
        </authorList>
    </citation>
    <scope>NUCLEOTIDE SEQUENCE</scope>
    <source>
        <strain evidence="1">NBRC 109709</strain>
    </source>
</reference>
<dbReference type="OrthoDB" id="146720at2759"/>
<comment type="caution">
    <text evidence="1">The sequence shown here is derived from an EMBL/GenBank/DDBJ whole genome shotgun (WGS) entry which is preliminary data.</text>
</comment>
<dbReference type="AlphaFoldDB" id="A0A9W6U6J0"/>
<protein>
    <submittedName>
        <fullName evidence="1">Unnamed protein product</fullName>
    </submittedName>
</protein>
<dbReference type="EMBL" id="BSXT01000376">
    <property type="protein sequence ID" value="GMF26074.1"/>
    <property type="molecule type" value="Genomic_DNA"/>
</dbReference>
<proteinExistence type="predicted"/>
<sequence>MGGTPMCLCIAMSRNDHPGTWARTPGPENSFKKLSVPIPNFALFDQSGGMSHYVFESDDEDDLEGDSLFELISEHTTKEEAVIALHSADMAEPEVDSLLKGGAGPKRCRLMLLQKYSTNPGMLLKIPNVVKLKNRKATLKKSRVAAWDIKDFSVMMEWAHTKIRTSPTAFFGPDGFNPATDQSTFAVADLTYQNELLILKSFDHEFVGESGPAVSFGLIFTSRRLLRNMYYSVQAQDCIGVVGVTDGTYNIDFNKFCFVRTSYNAI</sequence>
<dbReference type="Proteomes" id="UP001165121">
    <property type="component" value="Unassembled WGS sequence"/>
</dbReference>
<keyword evidence="2" id="KW-1185">Reference proteome</keyword>
<evidence type="ECO:0000313" key="2">
    <source>
        <dbReference type="Proteomes" id="UP001165121"/>
    </source>
</evidence>
<name>A0A9W6U6J0_9STRA</name>
<organism evidence="1 2">
    <name type="scientific">Phytophthora fragariaefolia</name>
    <dbReference type="NCBI Taxonomy" id="1490495"/>
    <lineage>
        <taxon>Eukaryota</taxon>
        <taxon>Sar</taxon>
        <taxon>Stramenopiles</taxon>
        <taxon>Oomycota</taxon>
        <taxon>Peronosporomycetes</taxon>
        <taxon>Peronosporales</taxon>
        <taxon>Peronosporaceae</taxon>
        <taxon>Phytophthora</taxon>
    </lineage>
</organism>